<name>A0A222EPF1_9MOLU</name>
<keyword evidence="2" id="KW-1185">Reference proteome</keyword>
<sequence length="55" mass="6667">MVENILRFNIIFKENDEFHIHESILLNLNESSSEPRFIFKKYENKIIVTKKKEAK</sequence>
<dbReference type="Proteomes" id="UP000203229">
    <property type="component" value="Chromosome"/>
</dbReference>
<evidence type="ECO:0000313" key="1">
    <source>
        <dbReference type="EMBL" id="ASP28389.1"/>
    </source>
</evidence>
<gene>
    <name evidence="1" type="ORF">SCORR_v1c06170</name>
</gene>
<protein>
    <submittedName>
        <fullName evidence="1">Uncharacterized protein</fullName>
    </submittedName>
</protein>
<organism evidence="1 2">
    <name type="scientific">Spiroplasma corruscae</name>
    <dbReference type="NCBI Taxonomy" id="216934"/>
    <lineage>
        <taxon>Bacteria</taxon>
        <taxon>Bacillati</taxon>
        <taxon>Mycoplasmatota</taxon>
        <taxon>Mollicutes</taxon>
        <taxon>Entomoplasmatales</taxon>
        <taxon>Spiroplasmataceae</taxon>
        <taxon>Spiroplasma</taxon>
    </lineage>
</organism>
<dbReference type="RefSeq" id="WP_157705376.1">
    <property type="nucleotide sequence ID" value="NZ_CP022535.1"/>
</dbReference>
<proteinExistence type="predicted"/>
<reference evidence="1 2" key="1">
    <citation type="submission" date="2017-07" db="EMBL/GenBank/DDBJ databases">
        <title>Complete genome sequence of Spiroplasma corruscae EC-1 (DSM 19793).</title>
        <authorList>
            <person name="Tsai Y.-M."/>
            <person name="Lo W.-S."/>
            <person name="Kuo C.-H."/>
        </authorList>
    </citation>
    <scope>NUCLEOTIDE SEQUENCE [LARGE SCALE GENOMIC DNA]</scope>
    <source>
        <strain evidence="1 2">EC-1</strain>
    </source>
</reference>
<dbReference type="EMBL" id="CP022535">
    <property type="protein sequence ID" value="ASP28389.1"/>
    <property type="molecule type" value="Genomic_DNA"/>
</dbReference>
<dbReference type="KEGG" id="scou:SCORR_v1c06170"/>
<evidence type="ECO:0000313" key="2">
    <source>
        <dbReference type="Proteomes" id="UP000203229"/>
    </source>
</evidence>
<dbReference type="AlphaFoldDB" id="A0A222EPF1"/>
<accession>A0A222EPF1</accession>